<dbReference type="InterPro" id="IPR013818">
    <property type="entry name" value="Lipase"/>
</dbReference>
<evidence type="ECO:0000313" key="8">
    <source>
        <dbReference type="EMBL" id="KAJ8375694.1"/>
    </source>
</evidence>
<keyword evidence="9" id="KW-1185">Reference proteome</keyword>
<feature type="compositionally biased region" description="Basic and acidic residues" evidence="5">
    <location>
        <begin position="49"/>
        <end position="65"/>
    </location>
</feature>
<comment type="subcellular location">
    <subcellularLocation>
        <location evidence="1">Secreted</location>
    </subcellularLocation>
</comment>
<evidence type="ECO:0000256" key="5">
    <source>
        <dbReference type="SAM" id="MobiDB-lite"/>
    </source>
</evidence>
<feature type="compositionally biased region" description="Polar residues" evidence="5">
    <location>
        <begin position="71"/>
        <end position="82"/>
    </location>
</feature>
<feature type="domain" description="Lipase" evidence="7">
    <location>
        <begin position="3"/>
        <end position="56"/>
    </location>
</feature>
<feature type="transmembrane region" description="Helical" evidence="6">
    <location>
        <begin position="6"/>
        <end position="24"/>
    </location>
</feature>
<dbReference type="GO" id="GO:0016042">
    <property type="term" value="P:lipid catabolic process"/>
    <property type="evidence" value="ECO:0007669"/>
    <property type="project" value="TreeGrafter"/>
</dbReference>
<dbReference type="InterPro" id="IPR000734">
    <property type="entry name" value="TAG_lipase"/>
</dbReference>
<dbReference type="GO" id="GO:0005615">
    <property type="term" value="C:extracellular space"/>
    <property type="evidence" value="ECO:0007669"/>
    <property type="project" value="TreeGrafter"/>
</dbReference>
<evidence type="ECO:0000256" key="1">
    <source>
        <dbReference type="ARBA" id="ARBA00004613"/>
    </source>
</evidence>
<dbReference type="Proteomes" id="UP001152622">
    <property type="component" value="Chromosome 2"/>
</dbReference>
<dbReference type="InterPro" id="IPR029058">
    <property type="entry name" value="AB_hydrolase_fold"/>
</dbReference>
<dbReference type="PANTHER" id="PTHR11610">
    <property type="entry name" value="LIPASE"/>
    <property type="match status" value="1"/>
</dbReference>
<keyword evidence="6" id="KW-0472">Membrane</keyword>
<sequence length="82" mass="8918">MLSSVHLIGVSLGAHVAGFVGAMLKGKIGRITEDRLDPTDAQFVDVLHTDTDGRPESLDMNREVPEDSVPDHSNNLTHRSQL</sequence>
<evidence type="ECO:0000256" key="4">
    <source>
        <dbReference type="RuleBase" id="RU004262"/>
    </source>
</evidence>
<dbReference type="Gene3D" id="3.40.50.1820">
    <property type="entry name" value="alpha/beta hydrolase"/>
    <property type="match status" value="1"/>
</dbReference>
<organism evidence="8 9">
    <name type="scientific">Synaphobranchus kaupii</name>
    <name type="common">Kaup's arrowtooth eel</name>
    <dbReference type="NCBI Taxonomy" id="118154"/>
    <lineage>
        <taxon>Eukaryota</taxon>
        <taxon>Metazoa</taxon>
        <taxon>Chordata</taxon>
        <taxon>Craniata</taxon>
        <taxon>Vertebrata</taxon>
        <taxon>Euteleostomi</taxon>
        <taxon>Actinopterygii</taxon>
        <taxon>Neopterygii</taxon>
        <taxon>Teleostei</taxon>
        <taxon>Anguilliformes</taxon>
        <taxon>Synaphobranchidae</taxon>
        <taxon>Synaphobranchus</taxon>
    </lineage>
</organism>
<comment type="caution">
    <text evidence="8">The sequence shown here is derived from an EMBL/GenBank/DDBJ whole genome shotgun (WGS) entry which is preliminary data.</text>
</comment>
<dbReference type="PANTHER" id="PTHR11610:SF178">
    <property type="entry name" value="LIPASE MEMBER H-A-LIKE PROTEIN"/>
    <property type="match status" value="1"/>
</dbReference>
<dbReference type="Pfam" id="PF00151">
    <property type="entry name" value="Lipase"/>
    <property type="match status" value="1"/>
</dbReference>
<dbReference type="SUPFAM" id="SSF53474">
    <property type="entry name" value="alpha/beta-Hydrolases"/>
    <property type="match status" value="1"/>
</dbReference>
<protein>
    <recommendedName>
        <fullName evidence="7">Lipase domain-containing protein</fullName>
    </recommendedName>
</protein>
<evidence type="ECO:0000313" key="9">
    <source>
        <dbReference type="Proteomes" id="UP001152622"/>
    </source>
</evidence>
<evidence type="ECO:0000256" key="6">
    <source>
        <dbReference type="SAM" id="Phobius"/>
    </source>
</evidence>
<proteinExistence type="inferred from homology"/>
<dbReference type="EMBL" id="JAINUF010000002">
    <property type="protein sequence ID" value="KAJ8375694.1"/>
    <property type="molecule type" value="Genomic_DNA"/>
</dbReference>
<dbReference type="OrthoDB" id="199913at2759"/>
<dbReference type="AlphaFoldDB" id="A0A9Q1G571"/>
<evidence type="ECO:0000259" key="7">
    <source>
        <dbReference type="Pfam" id="PF00151"/>
    </source>
</evidence>
<keyword evidence="6" id="KW-1133">Transmembrane helix</keyword>
<keyword evidence="6" id="KW-0812">Transmembrane</keyword>
<comment type="similarity">
    <text evidence="2 4">Belongs to the AB hydrolase superfamily. Lipase family.</text>
</comment>
<reference evidence="8" key="1">
    <citation type="journal article" date="2023" name="Science">
        <title>Genome structures resolve the early diversification of teleost fishes.</title>
        <authorList>
            <person name="Parey E."/>
            <person name="Louis A."/>
            <person name="Montfort J."/>
            <person name="Bouchez O."/>
            <person name="Roques C."/>
            <person name="Iampietro C."/>
            <person name="Lluch J."/>
            <person name="Castinel A."/>
            <person name="Donnadieu C."/>
            <person name="Desvignes T."/>
            <person name="Floi Bucao C."/>
            <person name="Jouanno E."/>
            <person name="Wen M."/>
            <person name="Mejri S."/>
            <person name="Dirks R."/>
            <person name="Jansen H."/>
            <person name="Henkel C."/>
            <person name="Chen W.J."/>
            <person name="Zahm M."/>
            <person name="Cabau C."/>
            <person name="Klopp C."/>
            <person name="Thompson A.W."/>
            <person name="Robinson-Rechavi M."/>
            <person name="Braasch I."/>
            <person name="Lecointre G."/>
            <person name="Bobe J."/>
            <person name="Postlethwait J.H."/>
            <person name="Berthelot C."/>
            <person name="Roest Crollius H."/>
            <person name="Guiguen Y."/>
        </authorList>
    </citation>
    <scope>NUCLEOTIDE SEQUENCE</scope>
    <source>
        <strain evidence="8">WJC10195</strain>
    </source>
</reference>
<evidence type="ECO:0000256" key="2">
    <source>
        <dbReference type="ARBA" id="ARBA00010701"/>
    </source>
</evidence>
<evidence type="ECO:0000256" key="3">
    <source>
        <dbReference type="ARBA" id="ARBA00022525"/>
    </source>
</evidence>
<name>A0A9Q1G571_SYNKA</name>
<keyword evidence="3" id="KW-0964">Secreted</keyword>
<dbReference type="GO" id="GO:0016298">
    <property type="term" value="F:lipase activity"/>
    <property type="evidence" value="ECO:0007669"/>
    <property type="project" value="InterPro"/>
</dbReference>
<accession>A0A9Q1G571</accession>
<feature type="region of interest" description="Disordered" evidence="5">
    <location>
        <begin position="49"/>
        <end position="82"/>
    </location>
</feature>
<gene>
    <name evidence="8" type="ORF">SKAU_G00062740</name>
</gene>